<dbReference type="PANTHER" id="PTHR46847:SF3">
    <property type="entry name" value="GALACTOFURANOSE-BINDING PROTEIN YTFQ"/>
    <property type="match status" value="1"/>
</dbReference>
<gene>
    <name evidence="7" type="ORF">CCO02nite_24820</name>
</gene>
<comment type="caution">
    <text evidence="7">The sequence shown here is derived from an EMBL/GenBank/DDBJ whole genome shotgun (WGS) entry which is preliminary data.</text>
</comment>
<evidence type="ECO:0000259" key="6">
    <source>
        <dbReference type="Pfam" id="PF13407"/>
    </source>
</evidence>
<dbReference type="RefSeq" id="WP_146843444.1">
    <property type="nucleotide sequence ID" value="NZ_BJWG01000011.1"/>
</dbReference>
<evidence type="ECO:0000256" key="3">
    <source>
        <dbReference type="ARBA" id="ARBA00022729"/>
    </source>
</evidence>
<proteinExistence type="inferred from homology"/>
<dbReference type="Gene3D" id="3.40.50.2300">
    <property type="match status" value="2"/>
</dbReference>
<name>A0A511JCW9_9CELL</name>
<evidence type="ECO:0000256" key="4">
    <source>
        <dbReference type="SAM" id="MobiDB-lite"/>
    </source>
</evidence>
<dbReference type="AlphaFoldDB" id="A0A511JCW9"/>
<dbReference type="Pfam" id="PF13407">
    <property type="entry name" value="Peripla_BP_4"/>
    <property type="match status" value="1"/>
</dbReference>
<dbReference type="InterPro" id="IPR025997">
    <property type="entry name" value="SBP_2_dom"/>
</dbReference>
<feature type="signal peptide" evidence="5">
    <location>
        <begin position="1"/>
        <end position="29"/>
    </location>
</feature>
<evidence type="ECO:0000313" key="7">
    <source>
        <dbReference type="EMBL" id="GEL95824.1"/>
    </source>
</evidence>
<dbReference type="GO" id="GO:0030246">
    <property type="term" value="F:carbohydrate binding"/>
    <property type="evidence" value="ECO:0007669"/>
    <property type="project" value="UniProtKB-ARBA"/>
</dbReference>
<keyword evidence="8" id="KW-1185">Reference proteome</keyword>
<evidence type="ECO:0000256" key="5">
    <source>
        <dbReference type="SAM" id="SignalP"/>
    </source>
</evidence>
<comment type="similarity">
    <text evidence="2">Belongs to the bacterial solute-binding protein 2 family.</text>
</comment>
<dbReference type="Proteomes" id="UP000321720">
    <property type="component" value="Unassembled WGS sequence"/>
</dbReference>
<dbReference type="EMBL" id="BJWG01000011">
    <property type="protein sequence ID" value="GEL95824.1"/>
    <property type="molecule type" value="Genomic_DNA"/>
</dbReference>
<evidence type="ECO:0000256" key="1">
    <source>
        <dbReference type="ARBA" id="ARBA00004196"/>
    </source>
</evidence>
<accession>A0A511JCW9</accession>
<reference evidence="7 8" key="1">
    <citation type="submission" date="2019-07" db="EMBL/GenBank/DDBJ databases">
        <title>Whole genome shotgun sequence of Cellulomonas composti NBRC 100758.</title>
        <authorList>
            <person name="Hosoyama A."/>
            <person name="Uohara A."/>
            <person name="Ohji S."/>
            <person name="Ichikawa N."/>
        </authorList>
    </citation>
    <scope>NUCLEOTIDE SEQUENCE [LARGE SCALE GENOMIC DNA]</scope>
    <source>
        <strain evidence="7 8">NBRC 100758</strain>
    </source>
</reference>
<dbReference type="GO" id="GO:0030313">
    <property type="term" value="C:cell envelope"/>
    <property type="evidence" value="ECO:0007669"/>
    <property type="project" value="UniProtKB-SubCell"/>
</dbReference>
<organism evidence="7 8">
    <name type="scientific">Cellulomonas composti</name>
    <dbReference type="NCBI Taxonomy" id="266130"/>
    <lineage>
        <taxon>Bacteria</taxon>
        <taxon>Bacillati</taxon>
        <taxon>Actinomycetota</taxon>
        <taxon>Actinomycetes</taxon>
        <taxon>Micrococcales</taxon>
        <taxon>Cellulomonadaceae</taxon>
        <taxon>Cellulomonas</taxon>
    </lineage>
</organism>
<feature type="chain" id="PRO_5038795442" evidence="5">
    <location>
        <begin position="30"/>
        <end position="336"/>
    </location>
</feature>
<evidence type="ECO:0000313" key="8">
    <source>
        <dbReference type="Proteomes" id="UP000321720"/>
    </source>
</evidence>
<comment type="subcellular location">
    <subcellularLocation>
        <location evidence="1">Cell envelope</location>
    </subcellularLocation>
</comment>
<evidence type="ECO:0000256" key="2">
    <source>
        <dbReference type="ARBA" id="ARBA00007639"/>
    </source>
</evidence>
<dbReference type="OrthoDB" id="9813037at2"/>
<dbReference type="CDD" id="cd06309">
    <property type="entry name" value="PBP1_galactofuranose_YtfQ-like"/>
    <property type="match status" value="1"/>
</dbReference>
<dbReference type="SUPFAM" id="SSF53822">
    <property type="entry name" value="Periplasmic binding protein-like I"/>
    <property type="match status" value="1"/>
</dbReference>
<dbReference type="PROSITE" id="PS51257">
    <property type="entry name" value="PROKAR_LIPOPROTEIN"/>
    <property type="match status" value="1"/>
</dbReference>
<keyword evidence="3 5" id="KW-0732">Signal</keyword>
<feature type="domain" description="Periplasmic binding protein" evidence="6">
    <location>
        <begin position="56"/>
        <end position="309"/>
    </location>
</feature>
<feature type="region of interest" description="Disordered" evidence="4">
    <location>
        <begin position="29"/>
        <end position="49"/>
    </location>
</feature>
<dbReference type="PANTHER" id="PTHR46847">
    <property type="entry name" value="D-ALLOSE-BINDING PERIPLASMIC PROTEIN-RELATED"/>
    <property type="match status" value="1"/>
</dbReference>
<protein>
    <submittedName>
        <fullName evidence="7">LacI family transcriptional regulator</fullName>
    </submittedName>
</protein>
<sequence length="336" mass="35881">MVSKKMRMRGVAAAVAVLALGLAACSSDSDDTANDDTNATQDSGDGGDSGELIKVGFSQLGAESGWRTANTESVKASLTEENGIDLTFVDAQQKQENQIKALRDFIDQGVDVIAFSPVVQTGWDEVLQEIQDAEIPVVLVDRTVDTTVTDPYATWIGADFKSEGVKAGEWVKENYPDAKIFELQGTLGSGAQVDREAGFDETVGADKILGKASGNFTRAEGKAAMEAALQAYPDMNLLFTHNDDMGLGAIEAIEAAGKVPGKDIVIVSVDGVRDGLQALVDKKFNFVVECNPVFGDQILDAIKKVYAGEDVPKETIVVDATFDQTITQEEVDARPY</sequence>
<dbReference type="InterPro" id="IPR028082">
    <property type="entry name" value="Peripla_BP_I"/>
</dbReference>